<dbReference type="Pfam" id="PF05199">
    <property type="entry name" value="GMC_oxred_C"/>
    <property type="match status" value="1"/>
</dbReference>
<accession>A0ABM5K7N7</accession>
<evidence type="ECO:0000313" key="5">
    <source>
        <dbReference type="Proteomes" id="UP001652700"/>
    </source>
</evidence>
<dbReference type="Proteomes" id="UP001652700">
    <property type="component" value="Unplaced"/>
</dbReference>
<dbReference type="PANTHER" id="PTHR11552">
    <property type="entry name" value="GLUCOSE-METHANOL-CHOLINE GMC OXIDOREDUCTASE"/>
    <property type="match status" value="1"/>
</dbReference>
<sequence length="629" mass="70145">MFRSVFFFCIFISVSSKDYYTKEDVDDYVKLLEDAVESSKTYQPATSAHEYKALKSGPPQDAGDYDFIVVGSGSTGSLVASRLSENPDWNVLVLEAGNFGNNITDVTAMSYKAMIMSDYNWGYYSVPQNNTCLGFEENRCPHIRGKGVGGTSLLNALIDIRGNRLDFDNWCAMGNKGWCYNETLPFFLKTEHLHWTDPNAPIDPAYHNSTGLLWVEQPMPRTEHTKIFLEANEQMGYKIRDVNGAEQIGVMPFQINTRYGRRQDSGTAFIKPFLNRKNLKVLTKALATKIIIQNKTATGVQYLQNGVLYEARSNKEVIVSAGAINSPQLLMLSGIGPKAHLQKFNIPVIQDLEVGSSLSDHLQVYGMVYSSNLTEPIKTLREAMVEYLSSGTGYLSEALPSQAVGYYQTPLEPIAGYPDLEMSFADCNGSSDAMGSFMRWKPDIALAANGIESASSFKIFVTPLHTKSLGTVRLKSANPLDYPEIDPNILSDPAGYDLESVYVGIQFVLNLTKQGPFKKINAKLEHNPIKECRRYELMSREYWKCASKYIVCHNNHSVGTCKMGPDPKLGHVVDNEMRVYGIKRLRVADASVIPLSTSSHINAICYLIAEKLVDFITKLHKKLHPLSNI</sequence>
<keyword evidence="2" id="KW-0732">Signal</keyword>
<dbReference type="EnsemblMetazoa" id="XM_050650245.1">
    <property type="protein sequence ID" value="XP_050506202.1"/>
    <property type="gene ID" value="LOC126884308"/>
</dbReference>
<evidence type="ECO:0000256" key="2">
    <source>
        <dbReference type="SAM" id="SignalP"/>
    </source>
</evidence>
<evidence type="ECO:0000313" key="4">
    <source>
        <dbReference type="EnsemblMetazoa" id="XP_050506202.1"/>
    </source>
</evidence>
<feature type="chain" id="PRO_5045197045" description="Glucose-methanol-choline oxidoreductase N-terminal domain-containing protein" evidence="2">
    <location>
        <begin position="17"/>
        <end position="629"/>
    </location>
</feature>
<dbReference type="SUPFAM" id="SSF51905">
    <property type="entry name" value="FAD/NAD(P)-binding domain"/>
    <property type="match status" value="1"/>
</dbReference>
<keyword evidence="5" id="KW-1185">Reference proteome</keyword>
<dbReference type="GeneID" id="126884308"/>
<dbReference type="Pfam" id="PF00732">
    <property type="entry name" value="GMC_oxred_N"/>
    <property type="match status" value="1"/>
</dbReference>
<reference evidence="4" key="1">
    <citation type="submission" date="2025-05" db="UniProtKB">
        <authorList>
            <consortium name="EnsemblMetazoa"/>
        </authorList>
    </citation>
    <scope>IDENTIFICATION</scope>
</reference>
<dbReference type="PROSITE" id="PS00624">
    <property type="entry name" value="GMC_OXRED_2"/>
    <property type="match status" value="1"/>
</dbReference>
<comment type="similarity">
    <text evidence="1">Belongs to the GMC oxidoreductase family.</text>
</comment>
<dbReference type="PIRSF" id="PIRSF000137">
    <property type="entry name" value="Alcohol_oxidase"/>
    <property type="match status" value="1"/>
</dbReference>
<evidence type="ECO:0000259" key="3">
    <source>
        <dbReference type="PROSITE" id="PS00624"/>
    </source>
</evidence>
<dbReference type="InterPro" id="IPR036188">
    <property type="entry name" value="FAD/NAD-bd_sf"/>
</dbReference>
<dbReference type="Gene3D" id="3.30.560.10">
    <property type="entry name" value="Glucose Oxidase, domain 3"/>
    <property type="match status" value="1"/>
</dbReference>
<dbReference type="SUPFAM" id="SSF54373">
    <property type="entry name" value="FAD-linked reductases, C-terminal domain"/>
    <property type="match status" value="1"/>
</dbReference>
<feature type="signal peptide" evidence="2">
    <location>
        <begin position="1"/>
        <end position="16"/>
    </location>
</feature>
<proteinExistence type="inferred from homology"/>
<name>A0ABM5K7N7_DIAVI</name>
<protein>
    <recommendedName>
        <fullName evidence="3">Glucose-methanol-choline oxidoreductase N-terminal domain-containing protein</fullName>
    </recommendedName>
</protein>
<dbReference type="Gene3D" id="3.50.50.60">
    <property type="entry name" value="FAD/NAD(P)-binding domain"/>
    <property type="match status" value="1"/>
</dbReference>
<feature type="domain" description="Glucose-methanol-choline oxidoreductase N-terminal" evidence="3">
    <location>
        <begin position="322"/>
        <end position="336"/>
    </location>
</feature>
<dbReference type="InterPro" id="IPR000172">
    <property type="entry name" value="GMC_OxRdtase_N"/>
</dbReference>
<dbReference type="InterPro" id="IPR012132">
    <property type="entry name" value="GMC_OxRdtase"/>
</dbReference>
<organism evidence="4 5">
    <name type="scientific">Diabrotica virgifera virgifera</name>
    <name type="common">western corn rootworm</name>
    <dbReference type="NCBI Taxonomy" id="50390"/>
    <lineage>
        <taxon>Eukaryota</taxon>
        <taxon>Metazoa</taxon>
        <taxon>Ecdysozoa</taxon>
        <taxon>Arthropoda</taxon>
        <taxon>Hexapoda</taxon>
        <taxon>Insecta</taxon>
        <taxon>Pterygota</taxon>
        <taxon>Neoptera</taxon>
        <taxon>Endopterygota</taxon>
        <taxon>Coleoptera</taxon>
        <taxon>Polyphaga</taxon>
        <taxon>Cucujiformia</taxon>
        <taxon>Chrysomeloidea</taxon>
        <taxon>Chrysomelidae</taxon>
        <taxon>Galerucinae</taxon>
        <taxon>Diabroticina</taxon>
        <taxon>Diabroticites</taxon>
        <taxon>Diabrotica</taxon>
    </lineage>
</organism>
<dbReference type="PANTHER" id="PTHR11552:SF158">
    <property type="entry name" value="GH23626P-RELATED"/>
    <property type="match status" value="1"/>
</dbReference>
<evidence type="ECO:0000256" key="1">
    <source>
        <dbReference type="ARBA" id="ARBA00010790"/>
    </source>
</evidence>
<dbReference type="InterPro" id="IPR007867">
    <property type="entry name" value="GMC_OxRtase_C"/>
</dbReference>
<dbReference type="RefSeq" id="XP_050506202.1">
    <property type="nucleotide sequence ID" value="XM_050650245.1"/>
</dbReference>